<proteinExistence type="predicted"/>
<dbReference type="Proteomes" id="UP000630887">
    <property type="component" value="Unassembled WGS sequence"/>
</dbReference>
<organism evidence="1 2">
    <name type="scientific">Catellatospora coxensis</name>
    <dbReference type="NCBI Taxonomy" id="310354"/>
    <lineage>
        <taxon>Bacteria</taxon>
        <taxon>Bacillati</taxon>
        <taxon>Actinomycetota</taxon>
        <taxon>Actinomycetes</taxon>
        <taxon>Micromonosporales</taxon>
        <taxon>Micromonosporaceae</taxon>
        <taxon>Catellatospora</taxon>
    </lineage>
</organism>
<name>A0A8J3L0B8_9ACTN</name>
<keyword evidence="2" id="KW-1185">Reference proteome</keyword>
<dbReference type="EMBL" id="BONI01000014">
    <property type="protein sequence ID" value="GIG05395.1"/>
    <property type="molecule type" value="Genomic_DNA"/>
</dbReference>
<gene>
    <name evidence="1" type="ORF">Cco03nite_20950</name>
</gene>
<sequence>MDTTTRQKAAWQAYIDVAYGLQRAICEGERYDGEVDWEWAGVRGSLHDDRLSVSNARLLALLDQAQAHWRDCPLDNEVLSGYLNEIADGLRELAEDQAIEGW</sequence>
<reference evidence="1 2" key="1">
    <citation type="submission" date="2021-01" db="EMBL/GenBank/DDBJ databases">
        <title>Whole genome shotgun sequence of Catellatospora coxensis NBRC 107359.</title>
        <authorList>
            <person name="Komaki H."/>
            <person name="Tamura T."/>
        </authorList>
    </citation>
    <scope>NUCLEOTIDE SEQUENCE [LARGE SCALE GENOMIC DNA]</scope>
    <source>
        <strain evidence="1 2">NBRC 107359</strain>
    </source>
</reference>
<evidence type="ECO:0000313" key="2">
    <source>
        <dbReference type="Proteomes" id="UP000630887"/>
    </source>
</evidence>
<dbReference type="RefSeq" id="WP_203691674.1">
    <property type="nucleotide sequence ID" value="NZ_BAAALC010000021.1"/>
</dbReference>
<protein>
    <submittedName>
        <fullName evidence="1">Uncharacterized protein</fullName>
    </submittedName>
</protein>
<dbReference type="AlphaFoldDB" id="A0A8J3L0B8"/>
<evidence type="ECO:0000313" key="1">
    <source>
        <dbReference type="EMBL" id="GIG05395.1"/>
    </source>
</evidence>
<comment type="caution">
    <text evidence="1">The sequence shown here is derived from an EMBL/GenBank/DDBJ whole genome shotgun (WGS) entry which is preliminary data.</text>
</comment>
<accession>A0A8J3L0B8</accession>